<dbReference type="Proteomes" id="UP000198546">
    <property type="component" value="Chromosome i"/>
</dbReference>
<dbReference type="PANTHER" id="PTHR46577">
    <property type="entry name" value="HTH-TYPE TRANSCRIPTIONAL REGULATORY PROTEIN GABR"/>
    <property type="match status" value="1"/>
</dbReference>
<gene>
    <name evidence="7" type="ORF">SAMN04489747_2318</name>
</gene>
<dbReference type="PROSITE" id="PS50949">
    <property type="entry name" value="HTH_GNTR"/>
    <property type="match status" value="1"/>
</dbReference>
<dbReference type="InterPro" id="IPR036388">
    <property type="entry name" value="WH-like_DNA-bd_sf"/>
</dbReference>
<evidence type="ECO:0000259" key="6">
    <source>
        <dbReference type="PROSITE" id="PS50949"/>
    </source>
</evidence>
<evidence type="ECO:0000256" key="2">
    <source>
        <dbReference type="ARBA" id="ARBA00022898"/>
    </source>
</evidence>
<evidence type="ECO:0000256" key="3">
    <source>
        <dbReference type="ARBA" id="ARBA00023015"/>
    </source>
</evidence>
<dbReference type="Gene3D" id="3.40.640.10">
    <property type="entry name" value="Type I PLP-dependent aspartate aminotransferase-like (Major domain)"/>
    <property type="match status" value="1"/>
</dbReference>
<dbReference type="SMART" id="SM00345">
    <property type="entry name" value="HTH_GNTR"/>
    <property type="match status" value="1"/>
</dbReference>
<dbReference type="GO" id="GO:0003677">
    <property type="term" value="F:DNA binding"/>
    <property type="evidence" value="ECO:0007669"/>
    <property type="project" value="UniProtKB-KW"/>
</dbReference>
<keyword evidence="8" id="KW-1185">Reference proteome</keyword>
<dbReference type="InterPro" id="IPR015424">
    <property type="entry name" value="PyrdxlP-dep_Trfase"/>
</dbReference>
<evidence type="ECO:0000313" key="8">
    <source>
        <dbReference type="Proteomes" id="UP000198546"/>
    </source>
</evidence>
<dbReference type="GO" id="GO:0008483">
    <property type="term" value="F:transaminase activity"/>
    <property type="evidence" value="ECO:0007669"/>
    <property type="project" value="UniProtKB-KW"/>
</dbReference>
<name>A0A1G6ZKH8_9ACTN</name>
<dbReference type="SUPFAM" id="SSF46785">
    <property type="entry name" value="Winged helix' DNA-binding domain"/>
    <property type="match status" value="1"/>
</dbReference>
<dbReference type="GO" id="GO:0003700">
    <property type="term" value="F:DNA-binding transcription factor activity"/>
    <property type="evidence" value="ECO:0007669"/>
    <property type="project" value="InterPro"/>
</dbReference>
<dbReference type="EMBL" id="LT629688">
    <property type="protein sequence ID" value="SDE02932.1"/>
    <property type="molecule type" value="Genomic_DNA"/>
</dbReference>
<dbReference type="InterPro" id="IPR004839">
    <property type="entry name" value="Aminotransferase_I/II_large"/>
</dbReference>
<evidence type="ECO:0000313" key="7">
    <source>
        <dbReference type="EMBL" id="SDE02932.1"/>
    </source>
</evidence>
<dbReference type="InterPro" id="IPR015421">
    <property type="entry name" value="PyrdxlP-dep_Trfase_major"/>
</dbReference>
<reference evidence="7 8" key="1">
    <citation type="submission" date="2016-10" db="EMBL/GenBank/DDBJ databases">
        <authorList>
            <person name="de Groot N.N."/>
        </authorList>
    </citation>
    <scope>NUCLEOTIDE SEQUENCE [LARGE SCALE GENOMIC DNA]</scope>
    <source>
        <strain evidence="7 8">MON 2.2</strain>
    </source>
</reference>
<dbReference type="InterPro" id="IPR000524">
    <property type="entry name" value="Tscrpt_reg_HTH_GntR"/>
</dbReference>
<keyword evidence="4 7" id="KW-0238">DNA-binding</keyword>
<dbReference type="Pfam" id="PF00155">
    <property type="entry name" value="Aminotran_1_2"/>
    <property type="match status" value="1"/>
</dbReference>
<dbReference type="SUPFAM" id="SSF53383">
    <property type="entry name" value="PLP-dependent transferases"/>
    <property type="match status" value="1"/>
</dbReference>
<dbReference type="CDD" id="cd07377">
    <property type="entry name" value="WHTH_GntR"/>
    <property type="match status" value="1"/>
</dbReference>
<dbReference type="Pfam" id="PF00392">
    <property type="entry name" value="GntR"/>
    <property type="match status" value="1"/>
</dbReference>
<proteinExistence type="inferred from homology"/>
<protein>
    <submittedName>
        <fullName evidence="7">DNA-binding transcriptional regulator, MocR family, contains an aminotransferase domain</fullName>
    </submittedName>
</protein>
<dbReference type="STRING" id="675864.SAMN04489747_2318"/>
<evidence type="ECO:0000256" key="5">
    <source>
        <dbReference type="ARBA" id="ARBA00023163"/>
    </source>
</evidence>
<dbReference type="InterPro" id="IPR036390">
    <property type="entry name" value="WH_DNA-bd_sf"/>
</dbReference>
<feature type="domain" description="HTH gntR-type" evidence="6">
    <location>
        <begin position="20"/>
        <end position="88"/>
    </location>
</feature>
<organism evidence="7 8">
    <name type="scientific">Auraticoccus monumenti</name>
    <dbReference type="NCBI Taxonomy" id="675864"/>
    <lineage>
        <taxon>Bacteria</taxon>
        <taxon>Bacillati</taxon>
        <taxon>Actinomycetota</taxon>
        <taxon>Actinomycetes</taxon>
        <taxon>Propionibacteriales</taxon>
        <taxon>Propionibacteriaceae</taxon>
        <taxon>Auraticoccus</taxon>
    </lineage>
</organism>
<evidence type="ECO:0000256" key="1">
    <source>
        <dbReference type="ARBA" id="ARBA00005384"/>
    </source>
</evidence>
<sequence>MQRTISATRVATLLGDGWTSPAYEHLAGRLRAAVDDGRIAAGARLPSERELTSRVDVSRTTVTRAYGLLREQGYLESRRGSGSVVRHPAVAGGRVDHLLSPSGGAEDDIDLTCTAPVAPPGVVDAYARALEQLGGYLPGTGYYPSGLPVLREALAARFTARGLPTDPDQVLVTSGALAGVAIAVRALLEAGDRVVVENPTYPNAIATLEGARARAVAHPVHHREHGDEWDTGGLATLVRQVGARAAYLVPDFHNPTAALMDTDQRHRVATVLSRARVVPIVDESLVDLALDGQQVPVPLGRLVPDAVTVGSASKSFWGGLRIGWLRAPRARMADVAASRLRLDLGAPVLEQLVAVELLARAEELVAEQRRRLREGRDLLHAAVTAALPDWRVDVPTGGMALWCELPVPRSTALCVAAARHGLRLAAAPNFAVTGGLESWLRLPYSAPADQLAQVAPRLAPAWEEALADPSRRGGEPVAMIA</sequence>
<dbReference type="GO" id="GO:0030170">
    <property type="term" value="F:pyridoxal phosphate binding"/>
    <property type="evidence" value="ECO:0007669"/>
    <property type="project" value="InterPro"/>
</dbReference>
<dbReference type="AlphaFoldDB" id="A0A1G6ZKH8"/>
<comment type="similarity">
    <text evidence="1">In the C-terminal section; belongs to the class-I pyridoxal-phosphate-dependent aminotransferase family.</text>
</comment>
<dbReference type="CDD" id="cd00609">
    <property type="entry name" value="AAT_like"/>
    <property type="match status" value="1"/>
</dbReference>
<dbReference type="PANTHER" id="PTHR46577:SF1">
    <property type="entry name" value="HTH-TYPE TRANSCRIPTIONAL REGULATORY PROTEIN GABR"/>
    <property type="match status" value="1"/>
</dbReference>
<dbReference type="Gene3D" id="1.10.10.10">
    <property type="entry name" value="Winged helix-like DNA-binding domain superfamily/Winged helix DNA-binding domain"/>
    <property type="match status" value="1"/>
</dbReference>
<keyword evidence="3" id="KW-0805">Transcription regulation</keyword>
<keyword evidence="2" id="KW-0663">Pyridoxal phosphate</keyword>
<evidence type="ECO:0000256" key="4">
    <source>
        <dbReference type="ARBA" id="ARBA00023125"/>
    </source>
</evidence>
<keyword evidence="7" id="KW-0808">Transferase</keyword>
<dbReference type="InterPro" id="IPR051446">
    <property type="entry name" value="HTH_trans_reg/aminotransferase"/>
</dbReference>
<dbReference type="PRINTS" id="PR00035">
    <property type="entry name" value="HTHGNTR"/>
</dbReference>
<keyword evidence="5" id="KW-0804">Transcription</keyword>
<dbReference type="RefSeq" id="WP_197679013.1">
    <property type="nucleotide sequence ID" value="NZ_LT629688.1"/>
</dbReference>
<keyword evidence="7" id="KW-0032">Aminotransferase</keyword>
<accession>A0A1G6ZKH8</accession>